<evidence type="ECO:0000256" key="3">
    <source>
        <dbReference type="ARBA" id="ARBA00022523"/>
    </source>
</evidence>
<dbReference type="GO" id="GO:0030145">
    <property type="term" value="F:manganese ion binding"/>
    <property type="evidence" value="ECO:0007669"/>
    <property type="project" value="InterPro"/>
</dbReference>
<feature type="binding site" evidence="10">
    <location>
        <position position="67"/>
    </location>
    <ligand>
        <name>Mn(2+)</name>
        <dbReference type="ChEBI" id="CHEBI:29035"/>
    </ligand>
</feature>
<feature type="binding site" evidence="9">
    <location>
        <position position="62"/>
    </location>
    <ligand>
        <name>oxalate</name>
        <dbReference type="ChEBI" id="CHEBI:30623"/>
    </ligand>
</feature>
<evidence type="ECO:0000256" key="10">
    <source>
        <dbReference type="PIRSR" id="PIRSR601929-2"/>
    </source>
</evidence>
<keyword evidence="6" id="KW-1015">Disulfide bond</keyword>
<dbReference type="SMART" id="SM00835">
    <property type="entry name" value="Cupin_1"/>
    <property type="match status" value="1"/>
</dbReference>
<dbReference type="InterPro" id="IPR014710">
    <property type="entry name" value="RmlC-like_jellyroll"/>
</dbReference>
<comment type="caution">
    <text evidence="13">The sequence shown here is derived from an EMBL/GenBank/DDBJ whole genome shotgun (WGS) entry which is preliminary data.</text>
</comment>
<gene>
    <name evidence="13" type="primary">VvCHDp000217_1</name>
    <name evidence="13" type="ORF">CK203_007198</name>
</gene>
<keyword evidence="11" id="KW-0732">Signal</keyword>
<keyword evidence="5 9" id="KW-0479">Metal-binding</keyword>
<accession>A0A438KC59</accession>
<feature type="domain" description="Cupin type-1" evidence="12">
    <location>
        <begin position="34"/>
        <end position="134"/>
    </location>
</feature>
<feature type="signal peptide" evidence="11">
    <location>
        <begin position="1"/>
        <end position="23"/>
    </location>
</feature>
<evidence type="ECO:0000259" key="12">
    <source>
        <dbReference type="SMART" id="SM00835"/>
    </source>
</evidence>
<feature type="binding site" evidence="9">
    <location>
        <position position="72"/>
    </location>
    <ligand>
        <name>oxalate</name>
        <dbReference type="ChEBI" id="CHEBI:30623"/>
    </ligand>
</feature>
<dbReference type="AlphaFoldDB" id="A0A438KC59"/>
<dbReference type="InterPro" id="IPR019780">
    <property type="entry name" value="Germin_Mn-BS"/>
</dbReference>
<keyword evidence="7" id="KW-0325">Glycoprotein</keyword>
<evidence type="ECO:0000256" key="11">
    <source>
        <dbReference type="SAM" id="SignalP"/>
    </source>
</evidence>
<comment type="similarity">
    <text evidence="2">Belongs to the germin family.</text>
</comment>
<dbReference type="InterPro" id="IPR001929">
    <property type="entry name" value="Germin"/>
</dbReference>
<comment type="subcellular location">
    <subcellularLocation>
        <location evidence="1">Secreted</location>
        <location evidence="1">Extracellular space</location>
        <location evidence="1">Apoplast</location>
    </subcellularLocation>
</comment>
<evidence type="ECO:0000256" key="2">
    <source>
        <dbReference type="ARBA" id="ARBA00007456"/>
    </source>
</evidence>
<evidence type="ECO:0000256" key="9">
    <source>
        <dbReference type="PIRSR" id="PIRSR601929-1"/>
    </source>
</evidence>
<dbReference type="CDD" id="cd02241">
    <property type="entry name" value="cupin_OxOx"/>
    <property type="match status" value="1"/>
</dbReference>
<dbReference type="EMBL" id="QGNW01000010">
    <property type="protein sequence ID" value="RVX18796.1"/>
    <property type="molecule type" value="Genomic_DNA"/>
</dbReference>
<protein>
    <submittedName>
        <fullName evidence="13">Germin-like protein subfamily 1 member 15</fullName>
    </submittedName>
</protein>
<proteinExistence type="inferred from homology"/>
<evidence type="ECO:0000313" key="13">
    <source>
        <dbReference type="EMBL" id="RVX18796.1"/>
    </source>
</evidence>
<dbReference type="Pfam" id="PF00190">
    <property type="entry name" value="Cupin_1"/>
    <property type="match status" value="2"/>
</dbReference>
<evidence type="ECO:0000256" key="5">
    <source>
        <dbReference type="ARBA" id="ARBA00022723"/>
    </source>
</evidence>
<evidence type="ECO:0000256" key="6">
    <source>
        <dbReference type="ARBA" id="ARBA00023157"/>
    </source>
</evidence>
<dbReference type="SUPFAM" id="SSF51182">
    <property type="entry name" value="RmlC-like cupins"/>
    <property type="match status" value="1"/>
</dbReference>
<evidence type="ECO:0000256" key="7">
    <source>
        <dbReference type="ARBA" id="ARBA00023180"/>
    </source>
</evidence>
<evidence type="ECO:0000256" key="1">
    <source>
        <dbReference type="ARBA" id="ARBA00004271"/>
    </source>
</evidence>
<evidence type="ECO:0000256" key="8">
    <source>
        <dbReference type="ARBA" id="ARBA00023211"/>
    </source>
</evidence>
<organism evidence="13 14">
    <name type="scientific">Vitis vinifera</name>
    <name type="common">Grape</name>
    <dbReference type="NCBI Taxonomy" id="29760"/>
    <lineage>
        <taxon>Eukaryota</taxon>
        <taxon>Viridiplantae</taxon>
        <taxon>Streptophyta</taxon>
        <taxon>Embryophyta</taxon>
        <taxon>Tracheophyta</taxon>
        <taxon>Spermatophyta</taxon>
        <taxon>Magnoliopsida</taxon>
        <taxon>eudicotyledons</taxon>
        <taxon>Gunneridae</taxon>
        <taxon>Pentapetalae</taxon>
        <taxon>rosids</taxon>
        <taxon>Vitales</taxon>
        <taxon>Vitaceae</taxon>
        <taxon>Viteae</taxon>
        <taxon>Vitis</taxon>
    </lineage>
</organism>
<dbReference type="PANTHER" id="PTHR31238">
    <property type="entry name" value="GERMIN-LIKE PROTEIN SUBFAMILY 3 MEMBER 3"/>
    <property type="match status" value="1"/>
</dbReference>
<reference evidence="13 14" key="1">
    <citation type="journal article" date="2018" name="PLoS Genet.">
        <title>Population sequencing reveals clonal diversity and ancestral inbreeding in the grapevine cultivar Chardonnay.</title>
        <authorList>
            <person name="Roach M.J."/>
            <person name="Johnson D.L."/>
            <person name="Bohlmann J."/>
            <person name="van Vuuren H.J."/>
            <person name="Jones S.J."/>
            <person name="Pretorius I.S."/>
            <person name="Schmidt S.A."/>
            <person name="Borneman A.R."/>
        </authorList>
    </citation>
    <scope>NUCLEOTIDE SEQUENCE [LARGE SCALE GENOMIC DNA]</scope>
    <source>
        <strain evidence="14">cv. Chardonnay</strain>
        <tissue evidence="13">Leaf</tissue>
    </source>
</reference>
<name>A0A438KC59_VITVI</name>
<dbReference type="GO" id="GO:0048046">
    <property type="term" value="C:apoplast"/>
    <property type="evidence" value="ECO:0007669"/>
    <property type="project" value="UniProtKB-SubCell"/>
</dbReference>
<feature type="chain" id="PRO_5019038213" evidence="11">
    <location>
        <begin position="24"/>
        <end position="150"/>
    </location>
</feature>
<dbReference type="InterPro" id="IPR006045">
    <property type="entry name" value="Cupin_1"/>
</dbReference>
<dbReference type="InterPro" id="IPR011051">
    <property type="entry name" value="RmlC_Cupin_sf"/>
</dbReference>
<evidence type="ECO:0000313" key="14">
    <source>
        <dbReference type="Proteomes" id="UP000288805"/>
    </source>
</evidence>
<dbReference type="Proteomes" id="UP000288805">
    <property type="component" value="Unassembled WGS sequence"/>
</dbReference>
<feature type="binding site" evidence="9">
    <location>
        <position position="67"/>
    </location>
    <ligand>
        <name>oxalate</name>
        <dbReference type="ChEBI" id="CHEBI:30623"/>
    </ligand>
</feature>
<dbReference type="Gene3D" id="2.60.120.10">
    <property type="entry name" value="Jelly Rolls"/>
    <property type="match status" value="2"/>
</dbReference>
<evidence type="ECO:0000256" key="4">
    <source>
        <dbReference type="ARBA" id="ARBA00022525"/>
    </source>
</evidence>
<feature type="binding site" evidence="10">
    <location>
        <position position="72"/>
    </location>
    <ligand>
        <name>Mn(2+)</name>
        <dbReference type="ChEBI" id="CHEBI:29035"/>
    </ligand>
</feature>
<keyword evidence="3" id="KW-0052">Apoplast</keyword>
<feature type="binding site" evidence="10">
    <location>
        <position position="65"/>
    </location>
    <ligand>
        <name>Mn(2+)</name>
        <dbReference type="ChEBI" id="CHEBI:29035"/>
    </ligand>
</feature>
<keyword evidence="4" id="KW-0964">Secreted</keyword>
<sequence>MMRSVHLLVTIAFMALASSLSSAYDPSPLQDACVAVDDPKAAGLNTLGISLARVDYAPYGLNPPHTHPRATEILVVLEGTLYFNIGHTNAVAIAALSSQNPGVITIANAVLGSDPPISIDVLTKAFQLDKDVVNFLQSSSGGTTTKKQYN</sequence>
<keyword evidence="8 9" id="KW-0464">Manganese</keyword>
<dbReference type="PROSITE" id="PS00725">
    <property type="entry name" value="GERMIN"/>
    <property type="match status" value="1"/>
</dbReference>